<dbReference type="STRING" id="696762.PFRI_40010"/>
<gene>
    <name evidence="2" type="ORF">PFRI_40010</name>
</gene>
<dbReference type="AlphaFoldDB" id="A0A1L9NR70"/>
<feature type="region of interest" description="Disordered" evidence="1">
    <location>
        <begin position="12"/>
        <end position="37"/>
    </location>
</feature>
<name>A0A1L9NR70_9RHOB</name>
<feature type="compositionally biased region" description="Basic residues" evidence="1">
    <location>
        <begin position="12"/>
        <end position="22"/>
    </location>
</feature>
<keyword evidence="3" id="KW-1185">Reference proteome</keyword>
<reference evidence="2 3" key="1">
    <citation type="submission" date="2016-10" db="EMBL/GenBank/DDBJ databases">
        <title>Genome sequence of Planktotalea frisia SH6-1.</title>
        <authorList>
            <person name="Poehlein A."/>
            <person name="Bakenhus I."/>
            <person name="Voget S."/>
            <person name="Brinkhoff T."/>
            <person name="Simon M."/>
        </authorList>
    </citation>
    <scope>NUCLEOTIDE SEQUENCE [LARGE SCALE GENOMIC DNA]</scope>
    <source>
        <strain evidence="2 3">SH6-1</strain>
    </source>
</reference>
<comment type="caution">
    <text evidence="2">The sequence shown here is derived from an EMBL/GenBank/DDBJ whole genome shotgun (WGS) entry which is preliminary data.</text>
</comment>
<evidence type="ECO:0000256" key="1">
    <source>
        <dbReference type="SAM" id="MobiDB-lite"/>
    </source>
</evidence>
<dbReference type="Proteomes" id="UP000184514">
    <property type="component" value="Unassembled WGS sequence"/>
</dbReference>
<dbReference type="RefSeq" id="WP_139292157.1">
    <property type="nucleotide sequence ID" value="NZ_MLCB01000218.1"/>
</dbReference>
<proteinExistence type="predicted"/>
<dbReference type="EMBL" id="MLCB01000218">
    <property type="protein sequence ID" value="OJI91785.1"/>
    <property type="molecule type" value="Genomic_DNA"/>
</dbReference>
<evidence type="ECO:0000313" key="3">
    <source>
        <dbReference type="Proteomes" id="UP000184514"/>
    </source>
</evidence>
<protein>
    <submittedName>
        <fullName evidence="2">Uncharacterized protein</fullName>
    </submittedName>
</protein>
<accession>A0A1L9NR70</accession>
<organism evidence="2 3">
    <name type="scientific">Planktotalea frisia</name>
    <dbReference type="NCBI Taxonomy" id="696762"/>
    <lineage>
        <taxon>Bacteria</taxon>
        <taxon>Pseudomonadati</taxon>
        <taxon>Pseudomonadota</taxon>
        <taxon>Alphaproteobacteria</taxon>
        <taxon>Rhodobacterales</taxon>
        <taxon>Paracoccaceae</taxon>
        <taxon>Planktotalea</taxon>
    </lineage>
</organism>
<dbReference type="OrthoDB" id="7734559at2"/>
<sequence>MSLLKTLTARLPRTRISTRKSKPTTSRASPEQMRTPDLDKLLVIPVSKEPHEEQMRSYHFNQGQFLARQERWDDLTTLVIQEDMSRRASGGGMPIAELLCQGARSDVVALAEHLLIDGTPEENRPLKDAISALEEILGEYPNNHIIATIVAMAHLDIGYAWRGTTSLPDTPARNLEAFELHCKRAGQVLDAFCGIELNSPLVTSARCALLVGSPEAPDRAADDYEDLIDLAPSQQRHIRALGHHMLPQWFGSYATLELEARRTAARTQDVWGDGAYTWAFFDALLVDPKSASVLDVPFFLEGLRNILERSEDQHNANLFASFAAVSIPKAAQRCTDDLLASAALESIQTAAQWILTDHLHELHPLIWGHAMEGFDNQARIASIDALFKQGQEKANQVFVNFFGDQMLKGNALIFTPQGLYVQRA</sequence>
<evidence type="ECO:0000313" key="2">
    <source>
        <dbReference type="EMBL" id="OJI91785.1"/>
    </source>
</evidence>